<evidence type="ECO:0000256" key="1">
    <source>
        <dbReference type="SAM" id="MobiDB-lite"/>
    </source>
</evidence>
<keyword evidence="4" id="KW-1185">Reference proteome</keyword>
<dbReference type="Pfam" id="PF13466">
    <property type="entry name" value="STAS_2"/>
    <property type="match status" value="1"/>
</dbReference>
<dbReference type="InterPro" id="IPR002645">
    <property type="entry name" value="STAS_dom"/>
</dbReference>
<dbReference type="PROSITE" id="PS50801">
    <property type="entry name" value="STAS"/>
    <property type="match status" value="1"/>
</dbReference>
<dbReference type="Gene3D" id="3.30.565.10">
    <property type="entry name" value="Histidine kinase-like ATPase, C-terminal domain"/>
    <property type="match status" value="1"/>
</dbReference>
<dbReference type="Proteomes" id="UP000317484">
    <property type="component" value="Unassembled WGS sequence"/>
</dbReference>
<dbReference type="AlphaFoldDB" id="A0A521FTH6"/>
<dbReference type="Gene3D" id="3.30.750.24">
    <property type="entry name" value="STAS domain"/>
    <property type="match status" value="1"/>
</dbReference>
<feature type="domain" description="STAS" evidence="2">
    <location>
        <begin position="87"/>
        <end position="191"/>
    </location>
</feature>
<dbReference type="InterPro" id="IPR058548">
    <property type="entry name" value="MlaB-like_STAS"/>
</dbReference>
<dbReference type="CDD" id="cd16936">
    <property type="entry name" value="HATPase_RsbW-like"/>
    <property type="match status" value="1"/>
</dbReference>
<feature type="region of interest" description="Disordered" evidence="1">
    <location>
        <begin position="1"/>
        <end position="35"/>
    </location>
</feature>
<sequence length="191" mass="19337">MTVALDPAADGSLTVTVTDSGTWRPKPTDSGFRGRGRGLQMIGVLAADTDLRPGPAGTLLRFRMPPSPVAAPRPRLGNVAGSPGRPATLTASDANGRRCVELAGDLDLAGAAAVRDALLAELADHPRTTLDLTGLGFVASVGAGPLLEAAEVARTAGELDVLLPPAGPARRLLDLTGLTAALRTTPGSVPQ</sequence>
<dbReference type="InterPro" id="IPR036890">
    <property type="entry name" value="HATPase_C_sf"/>
</dbReference>
<evidence type="ECO:0000313" key="3">
    <source>
        <dbReference type="EMBL" id="SMO99488.1"/>
    </source>
</evidence>
<proteinExistence type="predicted"/>
<dbReference type="InterPro" id="IPR036513">
    <property type="entry name" value="STAS_dom_sf"/>
</dbReference>
<dbReference type="CDD" id="cd07043">
    <property type="entry name" value="STAS_anti-anti-sigma_factors"/>
    <property type="match status" value="1"/>
</dbReference>
<protein>
    <submittedName>
        <fullName evidence="3">Anti-anti-sigma factor</fullName>
    </submittedName>
</protein>
<feature type="region of interest" description="Disordered" evidence="1">
    <location>
        <begin position="63"/>
        <end position="91"/>
    </location>
</feature>
<evidence type="ECO:0000313" key="4">
    <source>
        <dbReference type="Proteomes" id="UP000317484"/>
    </source>
</evidence>
<accession>A0A521FTH6</accession>
<organism evidence="3 4">
    <name type="scientific">Geodermatophilus aquaeductus</name>
    <dbReference type="NCBI Taxonomy" id="1564161"/>
    <lineage>
        <taxon>Bacteria</taxon>
        <taxon>Bacillati</taxon>
        <taxon>Actinomycetota</taxon>
        <taxon>Actinomycetes</taxon>
        <taxon>Geodermatophilales</taxon>
        <taxon>Geodermatophilaceae</taxon>
        <taxon>Geodermatophilus</taxon>
    </lineage>
</organism>
<reference evidence="3 4" key="1">
    <citation type="submission" date="2017-05" db="EMBL/GenBank/DDBJ databases">
        <authorList>
            <person name="Varghese N."/>
            <person name="Submissions S."/>
        </authorList>
    </citation>
    <scope>NUCLEOTIDE SEQUENCE [LARGE SCALE GENOMIC DNA]</scope>
    <source>
        <strain evidence="3 4">DSM 46834</strain>
    </source>
</reference>
<gene>
    <name evidence="3" type="ORF">SAMN06273567_1176</name>
</gene>
<evidence type="ECO:0000259" key="2">
    <source>
        <dbReference type="PROSITE" id="PS50801"/>
    </source>
</evidence>
<name>A0A521FTH6_9ACTN</name>
<dbReference type="EMBL" id="FXTJ01000017">
    <property type="protein sequence ID" value="SMO99488.1"/>
    <property type="molecule type" value="Genomic_DNA"/>
</dbReference>
<dbReference type="SUPFAM" id="SSF52091">
    <property type="entry name" value="SpoIIaa-like"/>
    <property type="match status" value="1"/>
</dbReference>